<dbReference type="KEGG" id="pms:KNP414_07114"/>
<evidence type="ECO:0000313" key="2">
    <source>
        <dbReference type="EMBL" id="AEI45624.1"/>
    </source>
</evidence>
<reference evidence="3" key="1">
    <citation type="submission" date="2011-06" db="EMBL/GenBank/DDBJ databases">
        <title>Complete genome sequence of Paenibacillus mucilaginosus KNP414.</title>
        <authorList>
            <person name="Wang J."/>
            <person name="Hu S."/>
            <person name="Hu X."/>
            <person name="Zhang B."/>
            <person name="Dong D."/>
            <person name="Zhang S."/>
            <person name="Zhao K."/>
            <person name="Wu D."/>
        </authorList>
    </citation>
    <scope>NUCLEOTIDE SEQUENCE [LARGE SCALE GENOMIC DNA]</scope>
    <source>
        <strain evidence="3">KNP414</strain>
    </source>
</reference>
<proteinExistence type="predicted"/>
<organism evidence="2 3">
    <name type="scientific">Paenibacillus mucilaginosus (strain KNP414)</name>
    <dbReference type="NCBI Taxonomy" id="1036673"/>
    <lineage>
        <taxon>Bacteria</taxon>
        <taxon>Bacillati</taxon>
        <taxon>Bacillota</taxon>
        <taxon>Bacilli</taxon>
        <taxon>Bacillales</taxon>
        <taxon>Paenibacillaceae</taxon>
        <taxon>Paenibacillus</taxon>
    </lineage>
</organism>
<sequence>MEDVEFSFRALLMMSFVPIPSAHGVIVFSHYGHLFYDSLTMM</sequence>
<evidence type="ECO:0000256" key="1">
    <source>
        <dbReference type="SAM" id="Phobius"/>
    </source>
</evidence>
<evidence type="ECO:0000313" key="3">
    <source>
        <dbReference type="Proteomes" id="UP000006620"/>
    </source>
</evidence>
<accession>F8FLZ8</accession>
<keyword evidence="1" id="KW-0812">Transmembrane</keyword>
<reference evidence="2 3" key="2">
    <citation type="journal article" date="2013" name="Genome Announc.">
        <title>Genome Sequence of Growth-Improving Paenibacillus mucilaginosus Strain KNP414.</title>
        <authorList>
            <person name="Lu J.J."/>
            <person name="Wang J.F."/>
            <person name="Hu X.F."/>
        </authorList>
    </citation>
    <scope>NUCLEOTIDE SEQUENCE [LARGE SCALE GENOMIC DNA]</scope>
    <source>
        <strain evidence="2 3">KNP414</strain>
    </source>
</reference>
<dbReference type="EMBL" id="CP002869">
    <property type="protein sequence ID" value="AEI45624.1"/>
    <property type="molecule type" value="Genomic_DNA"/>
</dbReference>
<dbReference type="PATRIC" id="fig|1036673.3.peg.6635"/>
<gene>
    <name evidence="2" type="ordered locus">KNP414_07114</name>
</gene>
<dbReference type="HOGENOM" id="CLU_3255078_0_0_9"/>
<keyword evidence="1" id="KW-0472">Membrane</keyword>
<dbReference type="AlphaFoldDB" id="F8FLZ8"/>
<feature type="transmembrane region" description="Helical" evidence="1">
    <location>
        <begin position="12"/>
        <end position="32"/>
    </location>
</feature>
<name>F8FLZ8_PAEMK</name>
<protein>
    <submittedName>
        <fullName evidence="2">Uncharacterized protein</fullName>
    </submittedName>
</protein>
<keyword evidence="1" id="KW-1133">Transmembrane helix</keyword>
<dbReference type="Proteomes" id="UP000006620">
    <property type="component" value="Chromosome"/>
</dbReference>